<dbReference type="Pfam" id="PF03703">
    <property type="entry name" value="bPH_2"/>
    <property type="match status" value="1"/>
</dbReference>
<gene>
    <name evidence="3" type="ORF">EMAD1354_LOCUS4</name>
</gene>
<dbReference type="InterPro" id="IPR005182">
    <property type="entry name" value="YdbS-like_PH"/>
</dbReference>
<organism evidence="3">
    <name type="scientific">Erythrolobus madagascarensis</name>
    <dbReference type="NCBI Taxonomy" id="708628"/>
    <lineage>
        <taxon>Eukaryota</taxon>
        <taxon>Rhodophyta</taxon>
        <taxon>Bangiophyceae</taxon>
        <taxon>Porphyridiales</taxon>
        <taxon>Porphyridiaceae</taxon>
        <taxon>Erythrolobus</taxon>
    </lineage>
</organism>
<keyword evidence="1" id="KW-1133">Transmembrane helix</keyword>
<reference evidence="3" key="1">
    <citation type="submission" date="2021-01" db="EMBL/GenBank/DDBJ databases">
        <authorList>
            <person name="Corre E."/>
            <person name="Pelletier E."/>
            <person name="Niang G."/>
            <person name="Scheremetjew M."/>
            <person name="Finn R."/>
            <person name="Kale V."/>
            <person name="Holt S."/>
            <person name="Cochrane G."/>
            <person name="Meng A."/>
            <person name="Brown T."/>
            <person name="Cohen L."/>
        </authorList>
    </citation>
    <scope>NUCLEOTIDE SEQUENCE</scope>
    <source>
        <strain evidence="3">CCMP3276</strain>
    </source>
</reference>
<keyword evidence="1" id="KW-0472">Membrane</keyword>
<dbReference type="EMBL" id="HBFE01000005">
    <property type="protein sequence ID" value="CAD8723927.1"/>
    <property type="molecule type" value="Transcribed_RNA"/>
</dbReference>
<name>A0A7S0T572_9RHOD</name>
<accession>A0A7S0T572</accession>
<sequence length="199" mass="22001">MALIGFVCSGVPRARAFVETRSVSKSTGANFARVARRCGRVVAMAAEKSDAPTAKFTPGTGKVSKSAEKMKLEPEEVFFDGKPSWTELVVPALTILTVIGIIPFIAAAARQVWVKYRVTSRRIAVDGGFQGKDHVEIVYRDIEEIRYIRRMGGSAADMVIFLRDGAKLELRSVPDFKNIYGFILKQLPEDAREKSQPSF</sequence>
<proteinExistence type="predicted"/>
<dbReference type="PANTHER" id="PTHR35688:SF2">
    <property type="entry name" value="NAD(P)-LINKED OXIDOREDUCTASE SUPERFAMILY PROTEIN"/>
    <property type="match status" value="1"/>
</dbReference>
<evidence type="ECO:0000256" key="1">
    <source>
        <dbReference type="SAM" id="Phobius"/>
    </source>
</evidence>
<evidence type="ECO:0000259" key="2">
    <source>
        <dbReference type="Pfam" id="PF03703"/>
    </source>
</evidence>
<evidence type="ECO:0000313" key="3">
    <source>
        <dbReference type="EMBL" id="CAD8723927.1"/>
    </source>
</evidence>
<dbReference type="AlphaFoldDB" id="A0A7S0T572"/>
<feature type="transmembrane region" description="Helical" evidence="1">
    <location>
        <begin position="88"/>
        <end position="113"/>
    </location>
</feature>
<feature type="domain" description="YdbS-like PH" evidence="2">
    <location>
        <begin position="113"/>
        <end position="182"/>
    </location>
</feature>
<protein>
    <recommendedName>
        <fullName evidence="2">YdbS-like PH domain-containing protein</fullName>
    </recommendedName>
</protein>
<keyword evidence="1" id="KW-0812">Transmembrane</keyword>
<dbReference type="PANTHER" id="PTHR35688">
    <property type="entry name" value="NAD(P)-LINKED OXIDOREDUCTASE SUPERFAMILY PROTEIN"/>
    <property type="match status" value="1"/>
</dbReference>